<sequence>MIPQTGSVRNQDYPEIQVDDSNKENEPEQIGNLLVSRRKGRPETKRYKSSTEKKPRAKYTCDICGRSGHNSARCQNQS</sequence>
<evidence type="ECO:0000313" key="2">
    <source>
        <dbReference type="EMBL" id="RHZ58060.1"/>
    </source>
</evidence>
<accession>A0A397HCA1</accession>
<evidence type="ECO:0000256" key="1">
    <source>
        <dbReference type="SAM" id="MobiDB-lite"/>
    </source>
</evidence>
<dbReference type="AlphaFoldDB" id="A0A397HCA1"/>
<gene>
    <name evidence="2" type="ORF">Glove_376g1</name>
</gene>
<dbReference type="Proteomes" id="UP000266861">
    <property type="component" value="Unassembled WGS sequence"/>
</dbReference>
<feature type="compositionally biased region" description="Basic and acidic residues" evidence="1">
    <location>
        <begin position="41"/>
        <end position="54"/>
    </location>
</feature>
<feature type="compositionally biased region" description="Polar residues" evidence="1">
    <location>
        <begin position="1"/>
        <end position="10"/>
    </location>
</feature>
<feature type="region of interest" description="Disordered" evidence="1">
    <location>
        <begin position="1"/>
        <end position="57"/>
    </location>
</feature>
<proteinExistence type="predicted"/>
<dbReference type="OrthoDB" id="2421428at2759"/>
<dbReference type="EMBL" id="PQFF01000339">
    <property type="protein sequence ID" value="RHZ58060.1"/>
    <property type="molecule type" value="Genomic_DNA"/>
</dbReference>
<keyword evidence="3" id="KW-1185">Reference proteome</keyword>
<comment type="caution">
    <text evidence="2">The sequence shown here is derived from an EMBL/GenBank/DDBJ whole genome shotgun (WGS) entry which is preliminary data.</text>
</comment>
<name>A0A397HCA1_9GLOM</name>
<reference evidence="2 3" key="1">
    <citation type="submission" date="2018-08" db="EMBL/GenBank/DDBJ databases">
        <title>Genome and evolution of the arbuscular mycorrhizal fungus Diversispora epigaea (formerly Glomus versiforme) and its bacterial endosymbionts.</title>
        <authorList>
            <person name="Sun X."/>
            <person name="Fei Z."/>
            <person name="Harrison M."/>
        </authorList>
    </citation>
    <scope>NUCLEOTIDE SEQUENCE [LARGE SCALE GENOMIC DNA]</scope>
    <source>
        <strain evidence="2 3">IT104</strain>
    </source>
</reference>
<protein>
    <recommendedName>
        <fullName evidence="4">CCHC-type domain-containing protein</fullName>
    </recommendedName>
</protein>
<evidence type="ECO:0000313" key="3">
    <source>
        <dbReference type="Proteomes" id="UP000266861"/>
    </source>
</evidence>
<evidence type="ECO:0008006" key="4">
    <source>
        <dbReference type="Google" id="ProtNLM"/>
    </source>
</evidence>
<organism evidence="2 3">
    <name type="scientific">Diversispora epigaea</name>
    <dbReference type="NCBI Taxonomy" id="1348612"/>
    <lineage>
        <taxon>Eukaryota</taxon>
        <taxon>Fungi</taxon>
        <taxon>Fungi incertae sedis</taxon>
        <taxon>Mucoromycota</taxon>
        <taxon>Glomeromycotina</taxon>
        <taxon>Glomeromycetes</taxon>
        <taxon>Diversisporales</taxon>
        <taxon>Diversisporaceae</taxon>
        <taxon>Diversispora</taxon>
    </lineage>
</organism>